<evidence type="ECO:0000313" key="4">
    <source>
        <dbReference type="Proteomes" id="UP000594262"/>
    </source>
</evidence>
<dbReference type="EnsemblMetazoa" id="CLYHEMT020668.3">
    <property type="protein sequence ID" value="CLYHEMP020668.3"/>
    <property type="gene ID" value="CLYHEMG020668"/>
</dbReference>
<dbReference type="SUPFAM" id="SSF48097">
    <property type="entry name" value="Regulator of G-protein signaling, RGS"/>
    <property type="match status" value="1"/>
</dbReference>
<dbReference type="Proteomes" id="UP000594262">
    <property type="component" value="Unplaced"/>
</dbReference>
<dbReference type="GeneID" id="136802210"/>
<evidence type="ECO:0000256" key="1">
    <source>
        <dbReference type="SAM" id="MobiDB-lite"/>
    </source>
</evidence>
<dbReference type="PRINTS" id="PR01301">
    <property type="entry name" value="RGSPROTEIN"/>
</dbReference>
<dbReference type="InterPro" id="IPR044926">
    <property type="entry name" value="RGS_subdomain_2"/>
</dbReference>
<dbReference type="PROSITE" id="PS50132">
    <property type="entry name" value="RGS"/>
    <property type="match status" value="1"/>
</dbReference>
<organism evidence="3 4">
    <name type="scientific">Clytia hemisphaerica</name>
    <dbReference type="NCBI Taxonomy" id="252671"/>
    <lineage>
        <taxon>Eukaryota</taxon>
        <taxon>Metazoa</taxon>
        <taxon>Cnidaria</taxon>
        <taxon>Hydrozoa</taxon>
        <taxon>Hydroidolina</taxon>
        <taxon>Leptothecata</taxon>
        <taxon>Obeliida</taxon>
        <taxon>Clytiidae</taxon>
        <taxon>Clytia</taxon>
    </lineage>
</organism>
<dbReference type="RefSeq" id="XP_066915036.1">
    <property type="nucleotide sequence ID" value="XM_067058935.1"/>
</dbReference>
<proteinExistence type="predicted"/>
<evidence type="ECO:0000313" key="3">
    <source>
        <dbReference type="EnsemblMetazoa" id="CLYHEMP020668.3"/>
    </source>
</evidence>
<accession>A0A7M6DPR4</accession>
<dbReference type="PANTHER" id="PTHR10845:SF192">
    <property type="entry name" value="DOUBLE HIT, ISOFORM B"/>
    <property type="match status" value="1"/>
</dbReference>
<sequence length="383" mass="44119">MCLPCSISASCVSSNNYTTASLTFSKVVLTAEETRVYQIPWEKQQKKIQKNKHRSLCFCWCCVCTCLCKPVNNRLSRRVSMSNHDLKRRTACYKNLVEQQKPSVEQIQKWSVSFEDLLFNELGRKLFYLFLQQEHSEENLQFWSEVNGLKDISDCKEKVSRMRSIYKEFIKPMALKEVNIAGNTRRQIEDLMETKPNEKMFDSAQHQVFLMMHRQSYPRFLQSEMFHSILQTTYAYNPNSPKPPLTISNTTPRSIGENDTTENAIEDQPQSGSTHLRKSSPSSDLTLTNPHPSTTNTKQRPKLDNQSADNRNSRSFVSPNQLSPASLHENPTARAEEDDKGVEDSRNTQLDRHHSMPSSQKGQQQKQKLKFDNKLGPRNSSNT</sequence>
<dbReference type="SMART" id="SM00315">
    <property type="entry name" value="RGS"/>
    <property type="match status" value="1"/>
</dbReference>
<dbReference type="InterPro" id="IPR016137">
    <property type="entry name" value="RGS"/>
</dbReference>
<dbReference type="Gene3D" id="1.10.167.10">
    <property type="entry name" value="Regulator of G-protein Signalling 4, domain 2"/>
    <property type="match status" value="1"/>
</dbReference>
<feature type="region of interest" description="Disordered" evidence="1">
    <location>
        <begin position="236"/>
        <end position="383"/>
    </location>
</feature>
<dbReference type="Pfam" id="PF00615">
    <property type="entry name" value="RGS"/>
    <property type="match status" value="1"/>
</dbReference>
<feature type="compositionally biased region" description="Basic and acidic residues" evidence="1">
    <location>
        <begin position="334"/>
        <end position="354"/>
    </location>
</feature>
<keyword evidence="4" id="KW-1185">Reference proteome</keyword>
<dbReference type="InterPro" id="IPR036305">
    <property type="entry name" value="RGS_sf"/>
</dbReference>
<protein>
    <recommendedName>
        <fullName evidence="2">RGS domain-containing protein</fullName>
    </recommendedName>
</protein>
<evidence type="ECO:0000259" key="2">
    <source>
        <dbReference type="PROSITE" id="PS50132"/>
    </source>
</evidence>
<name>A0A7M6DPR4_9CNID</name>
<reference evidence="3" key="1">
    <citation type="submission" date="2021-01" db="UniProtKB">
        <authorList>
            <consortium name="EnsemblMetazoa"/>
        </authorList>
    </citation>
    <scope>IDENTIFICATION</scope>
</reference>
<dbReference type="EnsemblMetazoa" id="CLYHEMT020668.1">
    <property type="protein sequence ID" value="CLYHEMP020668.1"/>
    <property type="gene ID" value="CLYHEMG020668"/>
</dbReference>
<dbReference type="AlphaFoldDB" id="A0A7M6DPR4"/>
<dbReference type="OrthoDB" id="10266999at2759"/>
<dbReference type="PANTHER" id="PTHR10845">
    <property type="entry name" value="REGULATOR OF G PROTEIN SIGNALING"/>
    <property type="match status" value="1"/>
</dbReference>
<feature type="compositionally biased region" description="Polar residues" evidence="1">
    <location>
        <begin position="246"/>
        <end position="324"/>
    </location>
</feature>
<feature type="domain" description="RGS" evidence="2">
    <location>
        <begin position="113"/>
        <end position="230"/>
    </location>
</feature>